<dbReference type="EMBL" id="BDDL01000110">
    <property type="protein sequence ID" value="GAT77723.1"/>
    <property type="molecule type" value="Genomic_DNA"/>
</dbReference>
<name>A0A170S7V6_EHRRU</name>
<feature type="compositionally biased region" description="Polar residues" evidence="1">
    <location>
        <begin position="35"/>
        <end position="44"/>
    </location>
</feature>
<feature type="compositionally biased region" description="Basic and acidic residues" evidence="1">
    <location>
        <begin position="13"/>
        <end position="24"/>
    </location>
</feature>
<dbReference type="RefSeq" id="WP_236715405.1">
    <property type="nucleotide sequence ID" value="NZ_BDDL01000110.1"/>
</dbReference>
<evidence type="ECO:0000313" key="3">
    <source>
        <dbReference type="Proteomes" id="UP000092677"/>
    </source>
</evidence>
<organism evidence="2 3">
    <name type="scientific">Ehrlichia ruminantium</name>
    <name type="common">heartwater rickettsia</name>
    <name type="synonym">Cowdria ruminantium</name>
    <dbReference type="NCBI Taxonomy" id="779"/>
    <lineage>
        <taxon>Bacteria</taxon>
        <taxon>Pseudomonadati</taxon>
        <taxon>Pseudomonadota</taxon>
        <taxon>Alphaproteobacteria</taxon>
        <taxon>Rickettsiales</taxon>
        <taxon>Anaplasmataceae</taxon>
        <taxon>Ehrlichia</taxon>
    </lineage>
</organism>
<feature type="compositionally biased region" description="Low complexity" evidence="1">
    <location>
        <begin position="69"/>
        <end position="79"/>
    </location>
</feature>
<proteinExistence type="predicted"/>
<dbReference type="InterPro" id="IPR021902">
    <property type="entry name" value="DUF3514"/>
</dbReference>
<gene>
    <name evidence="2" type="ORF">EHRUM2_09530</name>
</gene>
<feature type="compositionally biased region" description="Polar residues" evidence="1">
    <location>
        <begin position="96"/>
        <end position="111"/>
    </location>
</feature>
<protein>
    <recommendedName>
        <fullName evidence="4">DUF3514 domain-containing protein</fullName>
    </recommendedName>
</protein>
<dbReference type="Proteomes" id="UP000092677">
    <property type="component" value="Unassembled WGS sequence"/>
</dbReference>
<feature type="region of interest" description="Disordered" evidence="1">
    <location>
        <begin position="1"/>
        <end position="156"/>
    </location>
</feature>
<sequence length="558" mass="63448">MLLSKDKNKKKKDPNNQENDERNQAGESGVKPEVPNQQSMQDTGQGVVEGGTAAGDISDVRGMGIEVASSSSKPQPSSSLEDIYMRQGAKPKSRTQSKVAQQSTEQSQSIRSRGDLPPRFVKQTDVSLKKTNDGSSICGTERRSDQSTTQSQDIRLKRDLPPRFAKCVSDIFLTEQQHDNLGVHDTHGKELMHSFEELNVASPESGGDQNVLPDIIYEKYVLLQQKYSDIKQSSSSSCLARLRGMHTGYLNFLVKRLFTTQNNKLVMREEYLQMLSDITEHVEVAIILSKLNFMSQYLLVFGAYKASRLMLAQKLSTSDFYVIDNLLLELILVSYRERVNLYCAQREVVRIYAMINYNSSYNPSCSNIKFCKVVVQLFRDLLFARQNMVLGFLDLQLVNFLIISASIQIDVMNRCVYEYFNNRGYSTRCCKSEVLNLCNRICKGFSYTYNASPHAVSTGYSIPLPKVLLHMCSPEFCDEFSRLIQENHGKFHDLLNGIVDNISNSVKNEGFDNVYRILNICEEIICTMHDVCDDQQEQQESQVNEEELYYGSDFDYGR</sequence>
<evidence type="ECO:0000256" key="1">
    <source>
        <dbReference type="SAM" id="MobiDB-lite"/>
    </source>
</evidence>
<evidence type="ECO:0000313" key="2">
    <source>
        <dbReference type="EMBL" id="GAT77723.1"/>
    </source>
</evidence>
<evidence type="ECO:0008006" key="4">
    <source>
        <dbReference type="Google" id="ProtNLM"/>
    </source>
</evidence>
<reference evidence="3" key="1">
    <citation type="submission" date="2016-05" db="EMBL/GenBank/DDBJ databases">
        <title>Draft genome sequences of four strains of Ehrlichia ruminantium, a tick-borne pathogen of ruminants, isolated from Zimbabwe, The Gambia and Ghana.</title>
        <authorList>
            <person name="Nakao R."/>
            <person name="Jongejan F."/>
            <person name="Sugimoto C."/>
        </authorList>
    </citation>
    <scope>NUCLEOTIDE SEQUENCE [LARGE SCALE GENOMIC DNA]</scope>
    <source>
        <strain evidence="3">Kerr Seringe</strain>
    </source>
</reference>
<accession>A0A170S7V6</accession>
<comment type="caution">
    <text evidence="2">The sequence shown here is derived from an EMBL/GenBank/DDBJ whole genome shotgun (WGS) entry which is preliminary data.</text>
</comment>
<dbReference type="Pfam" id="PF12027">
    <property type="entry name" value="DUF3514"/>
    <property type="match status" value="1"/>
</dbReference>
<dbReference type="AlphaFoldDB" id="A0A170S7V6"/>